<proteinExistence type="inferred from homology"/>
<dbReference type="Pfam" id="PF14487">
    <property type="entry name" value="DarT"/>
    <property type="match status" value="1"/>
</dbReference>
<evidence type="ECO:0000256" key="2">
    <source>
        <dbReference type="ARBA" id="ARBA00022676"/>
    </source>
</evidence>
<organism evidence="8 9">
    <name type="scientific">Parasulfitobacter algicola</name>
    <dbReference type="NCBI Taxonomy" id="2614809"/>
    <lineage>
        <taxon>Bacteria</taxon>
        <taxon>Pseudomonadati</taxon>
        <taxon>Pseudomonadota</taxon>
        <taxon>Alphaproteobacteria</taxon>
        <taxon>Rhodobacterales</taxon>
        <taxon>Roseobacteraceae</taxon>
        <taxon>Parasulfitobacter</taxon>
    </lineage>
</organism>
<comment type="caution">
    <text evidence="6">Lacks conserved residue(s) required for the propagation of feature annotation.</text>
</comment>
<comment type="caution">
    <text evidence="8">The sequence shown here is derived from an EMBL/GenBank/DDBJ whole genome shotgun (WGS) entry which is preliminary data.</text>
</comment>
<evidence type="ECO:0000256" key="1">
    <source>
        <dbReference type="ARBA" id="ARBA00022649"/>
    </source>
</evidence>
<dbReference type="EMBL" id="JABUFE010000011">
    <property type="protein sequence ID" value="NSX56292.1"/>
    <property type="molecule type" value="Genomic_DNA"/>
</dbReference>
<keyword evidence="1 6" id="KW-1277">Toxin-antitoxin system</keyword>
<sequence length="178" mass="20467">MTLTKFIERIRAGHVLKSLYHFTDRQNLTSINQHGILSKNEMKRRGFWPVKPSGNQWSWDADDIKGISDYVSICMTRDHPMCHTAVVEQRISDPCDICIDPIVLNQEGVLFCFDIANKTGVSLQALTDILPQIDTAVLYDRTDWKNAEIQDRLKKVKKYEILIPNAVPTNIIQRVIDK</sequence>
<evidence type="ECO:0000313" key="8">
    <source>
        <dbReference type="EMBL" id="NSX56292.1"/>
    </source>
</evidence>
<evidence type="ECO:0000259" key="7">
    <source>
        <dbReference type="PROSITE" id="PS52018"/>
    </source>
</evidence>
<evidence type="ECO:0000256" key="5">
    <source>
        <dbReference type="ARBA" id="ARBA00023125"/>
    </source>
</evidence>
<protein>
    <submittedName>
        <fullName evidence="8">DUF4433 domain-containing protein</fullName>
    </submittedName>
</protein>
<dbReference type="PROSITE" id="PS52018">
    <property type="entry name" value="DART"/>
    <property type="match status" value="1"/>
</dbReference>
<evidence type="ECO:0000256" key="4">
    <source>
        <dbReference type="ARBA" id="ARBA00022695"/>
    </source>
</evidence>
<gene>
    <name evidence="8" type="ORF">HRQ87_15970</name>
</gene>
<name>A0ABX2ITP4_9RHOB</name>
<keyword evidence="5 6" id="KW-0238">DNA-binding</keyword>
<comment type="similarity">
    <text evidence="6">Belongs to the DarT ADP-ribosyltransferase family.</text>
</comment>
<reference evidence="8 9" key="1">
    <citation type="submission" date="2020-06" db="EMBL/GenBank/DDBJ databases">
        <title>Sulfitobacter algicola sp. nov., isolated from green algae.</title>
        <authorList>
            <person name="Wang C."/>
        </authorList>
    </citation>
    <scope>NUCLEOTIDE SEQUENCE [LARGE SCALE GENOMIC DNA]</scope>
    <source>
        <strain evidence="8 9">1151</strain>
    </source>
</reference>
<keyword evidence="3" id="KW-0808">Transferase</keyword>
<dbReference type="Proteomes" id="UP000777935">
    <property type="component" value="Unassembled WGS sequence"/>
</dbReference>
<keyword evidence="9" id="KW-1185">Reference proteome</keyword>
<dbReference type="InterPro" id="IPR029494">
    <property type="entry name" value="DarT"/>
</dbReference>
<accession>A0ABX2ITP4</accession>
<keyword evidence="2" id="KW-0328">Glycosyltransferase</keyword>
<dbReference type="RefSeq" id="WP_174139443.1">
    <property type="nucleotide sequence ID" value="NZ_JABUFE010000011.1"/>
</dbReference>
<feature type="domain" description="DarT" evidence="7">
    <location>
        <begin position="17"/>
        <end position="178"/>
    </location>
</feature>
<evidence type="ECO:0000256" key="6">
    <source>
        <dbReference type="PROSITE-ProRule" id="PRU01362"/>
    </source>
</evidence>
<evidence type="ECO:0000256" key="3">
    <source>
        <dbReference type="ARBA" id="ARBA00022679"/>
    </source>
</evidence>
<keyword evidence="4" id="KW-0548">Nucleotidyltransferase</keyword>
<evidence type="ECO:0000313" key="9">
    <source>
        <dbReference type="Proteomes" id="UP000777935"/>
    </source>
</evidence>